<protein>
    <submittedName>
        <fullName evidence="2">Uncharacterized protein</fullName>
    </submittedName>
</protein>
<evidence type="ECO:0000313" key="1">
    <source>
        <dbReference type="Proteomes" id="UP000887579"/>
    </source>
</evidence>
<name>A0AC34GYM0_9BILA</name>
<reference evidence="2" key="1">
    <citation type="submission" date="2022-11" db="UniProtKB">
        <authorList>
            <consortium name="WormBaseParasite"/>
        </authorList>
    </citation>
    <scope>IDENTIFICATION</scope>
</reference>
<dbReference type="WBParaSite" id="ES5_v2.g9938.t1">
    <property type="protein sequence ID" value="ES5_v2.g9938.t1"/>
    <property type="gene ID" value="ES5_v2.g9938"/>
</dbReference>
<organism evidence="1 2">
    <name type="scientific">Panagrolaimus sp. ES5</name>
    <dbReference type="NCBI Taxonomy" id="591445"/>
    <lineage>
        <taxon>Eukaryota</taxon>
        <taxon>Metazoa</taxon>
        <taxon>Ecdysozoa</taxon>
        <taxon>Nematoda</taxon>
        <taxon>Chromadorea</taxon>
        <taxon>Rhabditida</taxon>
        <taxon>Tylenchina</taxon>
        <taxon>Panagrolaimomorpha</taxon>
        <taxon>Panagrolaimoidea</taxon>
        <taxon>Panagrolaimidae</taxon>
        <taxon>Panagrolaimus</taxon>
    </lineage>
</organism>
<evidence type="ECO:0000313" key="2">
    <source>
        <dbReference type="WBParaSite" id="ES5_v2.g9938.t1"/>
    </source>
</evidence>
<sequence>MEDAITEEEQSQTRENDLDVLASVAEVVEQLVIDTVKIKSVENQNSSETFNVVLDHNDNGKFDEPEGTAKIVDVHQNESVRDQNDVYYHGHREENGVVVENAAESATAEIPSNSRIEAVEIRPRPSASTSSTMGHSFDSIFDDFIQKYLVTEPSKLDDREIRAFTLQIPADYVVSEDRYSIIFKVLFKIKDLQRKAVYNDSLALMEKVYCNLDYNKFLLEFWSCDQFKDLKLGPVGYSFSGGRHRYDFSDVQRYDSDIALKNAKAAEIAWSMLLDVEATVDALLNDCIEEKSLHSFLSIMLRRFKCLGDYKLKISGKEIPIFLYFFEKAHDHAVDIGYLQIILSYLVSVTWTPKSGKHRWSLMKPNYSLCKIMEYILREDENQPKYFIALQRLFNPFEFKLEYFECDIEWDSGSEDFDNPSLFLSHFIKYFNRKNSIGVNNDVFYIVDCFKKSMHHAKAEITNFEMLEENAEIDWPFAYCILDLLEVRNVKRRISESIFEASTFGDKCISMNEREPSLKTALIGIMELYFICRSSRPIPDAFFKNLFVFYGYPKSVIDVLANAIFEAYKNLKKTIEFKIDIKFIDFLSRICEISLDSKVFEQFSSMVEMDTDLIHQSIHLVIAGRVLRMMADDKFLKDNKKPSFPYLGAFFNDLFNAFSIKVRNKFGEIFTMNQNLWPPWRKGTSPSISDEKSMAINHVLNAIQKEAFCIFDIVYGRKDEVIDLLFYLYKERRYFGFTFSKLDTELRSTFPSYFEELEASLAQKTQQKSIRNNSSSENRQPYQQYSQTQHIRQQHYEHHQQTYYPSSSSRTQSNVYSGNNFDDRDNRGRGNGDGFGTHPMQQRNNGSIGDGRPSNRSGDGGSQSSRRNY</sequence>
<accession>A0AC34GYM0</accession>
<proteinExistence type="predicted"/>
<dbReference type="Proteomes" id="UP000887579">
    <property type="component" value="Unplaced"/>
</dbReference>